<dbReference type="EMBL" id="JAXIVS010000010">
    <property type="protein sequence ID" value="MDY7230138.1"/>
    <property type="molecule type" value="Genomic_DNA"/>
</dbReference>
<name>A0ABU5H9I5_9BACT</name>
<dbReference type="Gene3D" id="3.40.33.10">
    <property type="entry name" value="CAP"/>
    <property type="match status" value="1"/>
</dbReference>
<dbReference type="InterPro" id="IPR035940">
    <property type="entry name" value="CAP_sf"/>
</dbReference>
<dbReference type="RefSeq" id="WP_321548860.1">
    <property type="nucleotide sequence ID" value="NZ_JAXIVS010000010.1"/>
</dbReference>
<dbReference type="PRINTS" id="PR00837">
    <property type="entry name" value="V5TPXLIKE"/>
</dbReference>
<evidence type="ECO:0000313" key="4">
    <source>
        <dbReference type="Proteomes" id="UP001291309"/>
    </source>
</evidence>
<evidence type="ECO:0000313" key="3">
    <source>
        <dbReference type="EMBL" id="MDY7230138.1"/>
    </source>
</evidence>
<dbReference type="PANTHER" id="PTHR10334">
    <property type="entry name" value="CYSTEINE-RICH SECRETORY PROTEIN-RELATED"/>
    <property type="match status" value="1"/>
</dbReference>
<keyword evidence="1" id="KW-0732">Signal</keyword>
<reference evidence="3 4" key="1">
    <citation type="submission" date="2023-12" db="EMBL/GenBank/DDBJ databases">
        <title>the genome sequence of Hyalangium sp. s54d21.</title>
        <authorList>
            <person name="Zhang X."/>
        </authorList>
    </citation>
    <scope>NUCLEOTIDE SEQUENCE [LARGE SCALE GENOMIC DNA]</scope>
    <source>
        <strain evidence="4">s54d21</strain>
    </source>
</reference>
<feature type="signal peptide" evidence="1">
    <location>
        <begin position="1"/>
        <end position="20"/>
    </location>
</feature>
<accession>A0ABU5H9I5</accession>
<dbReference type="PROSITE" id="PS01009">
    <property type="entry name" value="CRISP_1"/>
    <property type="match status" value="1"/>
</dbReference>
<sequence>MRHLLARCFPMLLCSWLAGCDFGEASPEPDGGTLTDGGVQDPSEQSPLARDMLAAHNQVRATASPAPVPALAPLAWSVNAATTAQAWADQCKFEHNSKRGNLGENIAAATQGGLSNTGVVTNWAAEAASYDYGLNACAPGKQCGHYTQIVWRNTTHVGCAMKLCDKNSPFQGFTRWEFWVCNYSPPGNFVGQRPY</sequence>
<comment type="caution">
    <text evidence="3">The sequence shown here is derived from an EMBL/GenBank/DDBJ whole genome shotgun (WGS) entry which is preliminary data.</text>
</comment>
<gene>
    <name evidence="3" type="ORF">SYV04_27330</name>
</gene>
<dbReference type="Pfam" id="PF00188">
    <property type="entry name" value="CAP"/>
    <property type="match status" value="1"/>
</dbReference>
<dbReference type="InterPro" id="IPR001283">
    <property type="entry name" value="CRISP-related"/>
</dbReference>
<feature type="domain" description="SCP" evidence="2">
    <location>
        <begin position="49"/>
        <end position="191"/>
    </location>
</feature>
<dbReference type="InterPro" id="IPR014044">
    <property type="entry name" value="CAP_dom"/>
</dbReference>
<dbReference type="SUPFAM" id="SSF55797">
    <property type="entry name" value="PR-1-like"/>
    <property type="match status" value="1"/>
</dbReference>
<evidence type="ECO:0000256" key="1">
    <source>
        <dbReference type="SAM" id="SignalP"/>
    </source>
</evidence>
<evidence type="ECO:0000259" key="2">
    <source>
        <dbReference type="SMART" id="SM00198"/>
    </source>
</evidence>
<dbReference type="PROSITE" id="PS51257">
    <property type="entry name" value="PROKAR_LIPOPROTEIN"/>
    <property type="match status" value="1"/>
</dbReference>
<keyword evidence="4" id="KW-1185">Reference proteome</keyword>
<protein>
    <submittedName>
        <fullName evidence="3">CAP domain-containing protein</fullName>
    </submittedName>
</protein>
<proteinExistence type="predicted"/>
<dbReference type="InterPro" id="IPR018244">
    <property type="entry name" value="Allrgn_V5/Tpx1_CS"/>
</dbReference>
<dbReference type="Proteomes" id="UP001291309">
    <property type="component" value="Unassembled WGS sequence"/>
</dbReference>
<feature type="chain" id="PRO_5046118907" evidence="1">
    <location>
        <begin position="21"/>
        <end position="195"/>
    </location>
</feature>
<organism evidence="3 4">
    <name type="scientific">Hyalangium rubrum</name>
    <dbReference type="NCBI Taxonomy" id="3103134"/>
    <lineage>
        <taxon>Bacteria</taxon>
        <taxon>Pseudomonadati</taxon>
        <taxon>Myxococcota</taxon>
        <taxon>Myxococcia</taxon>
        <taxon>Myxococcales</taxon>
        <taxon>Cystobacterineae</taxon>
        <taxon>Archangiaceae</taxon>
        <taxon>Hyalangium</taxon>
    </lineage>
</organism>
<dbReference type="SMART" id="SM00198">
    <property type="entry name" value="SCP"/>
    <property type="match status" value="1"/>
</dbReference>